<protein>
    <submittedName>
        <fullName evidence="1">Uncharacterized protein</fullName>
    </submittedName>
</protein>
<dbReference type="AlphaFoldDB" id="A0A4C1UUG5"/>
<reference evidence="1 2" key="1">
    <citation type="journal article" date="2019" name="Commun. Biol.">
        <title>The bagworm genome reveals a unique fibroin gene that provides high tensile strength.</title>
        <authorList>
            <person name="Kono N."/>
            <person name="Nakamura H."/>
            <person name="Ohtoshi R."/>
            <person name="Tomita M."/>
            <person name="Numata K."/>
            <person name="Arakawa K."/>
        </authorList>
    </citation>
    <scope>NUCLEOTIDE SEQUENCE [LARGE SCALE GENOMIC DNA]</scope>
</reference>
<organism evidence="1 2">
    <name type="scientific">Eumeta variegata</name>
    <name type="common">Bagworm moth</name>
    <name type="synonym">Eumeta japonica</name>
    <dbReference type="NCBI Taxonomy" id="151549"/>
    <lineage>
        <taxon>Eukaryota</taxon>
        <taxon>Metazoa</taxon>
        <taxon>Ecdysozoa</taxon>
        <taxon>Arthropoda</taxon>
        <taxon>Hexapoda</taxon>
        <taxon>Insecta</taxon>
        <taxon>Pterygota</taxon>
        <taxon>Neoptera</taxon>
        <taxon>Endopterygota</taxon>
        <taxon>Lepidoptera</taxon>
        <taxon>Glossata</taxon>
        <taxon>Ditrysia</taxon>
        <taxon>Tineoidea</taxon>
        <taxon>Psychidae</taxon>
        <taxon>Oiketicinae</taxon>
        <taxon>Eumeta</taxon>
    </lineage>
</organism>
<evidence type="ECO:0000313" key="2">
    <source>
        <dbReference type="Proteomes" id="UP000299102"/>
    </source>
</evidence>
<evidence type="ECO:0000313" key="1">
    <source>
        <dbReference type="EMBL" id="GBP29870.1"/>
    </source>
</evidence>
<gene>
    <name evidence="1" type="ORF">EVAR_20200_1</name>
</gene>
<keyword evidence="2" id="KW-1185">Reference proteome</keyword>
<dbReference type="EMBL" id="BGZK01000225">
    <property type="protein sequence ID" value="GBP29870.1"/>
    <property type="molecule type" value="Genomic_DNA"/>
</dbReference>
<dbReference type="Proteomes" id="UP000299102">
    <property type="component" value="Unassembled WGS sequence"/>
</dbReference>
<comment type="caution">
    <text evidence="1">The sequence shown here is derived from an EMBL/GenBank/DDBJ whole genome shotgun (WGS) entry which is preliminary data.</text>
</comment>
<sequence>MAPLESGGATPARSPARVCARACARACYPVTLSPIFPIRFDRSYASVRRPNSRKYKSRLSLERGGYEMRRLYNIRRRASEAVFGASRRFNGKLSRRRHLASTSSSSVPVTIQ</sequence>
<name>A0A4C1UUG5_EUMVA</name>
<accession>A0A4C1UUG5</accession>
<proteinExistence type="predicted"/>